<evidence type="ECO:0000313" key="2">
    <source>
        <dbReference type="EMBL" id="GBN64366.1"/>
    </source>
</evidence>
<sequence>MTTPLQDIAFVGHAHWFQFNDGIRYPAEIGVSEVLLFGIPEDRRRAILITVDNTGCIVHAKDRPINRVASRNISHLPFGYKGTYTKEEAERMVIRFVQDKLVAVKGLDQKVYFESLGLTVVDIETEVLPCCPKCENLPDEVRHPNTSPKFRHSIHYRHDDRKCSRIIAIGFAKYLEMKRRDEPDKYWDDQAKSTESNWDNNEKSVAEWDDDQAESSEWDNNEPVALDEPASKLSEPKQPEGDDEPIIEKDVIVLNLKELKNSVDTLTVEKGNLKIIINL</sequence>
<reference evidence="2 4" key="1">
    <citation type="journal article" date="2019" name="Sci. Rep.">
        <title>Orb-weaving spider Araneus ventricosus genome elucidates the spidroin gene catalogue.</title>
        <authorList>
            <person name="Kono N."/>
            <person name="Nakamura H."/>
            <person name="Ohtoshi R."/>
            <person name="Moran D.A.P."/>
            <person name="Shinohara A."/>
            <person name="Yoshida Y."/>
            <person name="Fujiwara M."/>
            <person name="Mori M."/>
            <person name="Tomita M."/>
            <person name="Arakawa K."/>
        </authorList>
    </citation>
    <scope>NUCLEOTIDE SEQUENCE [LARGE SCALE GENOMIC DNA]</scope>
</reference>
<accession>A0A4Y2QM96</accession>
<protein>
    <submittedName>
        <fullName evidence="2">Uncharacterized protein</fullName>
    </submittedName>
</protein>
<feature type="region of interest" description="Disordered" evidence="1">
    <location>
        <begin position="186"/>
        <end position="246"/>
    </location>
</feature>
<name>A0A4Y2QM96_ARAVE</name>
<dbReference type="AlphaFoldDB" id="A0A4Y2QM96"/>
<organism evidence="2 4">
    <name type="scientific">Araneus ventricosus</name>
    <name type="common">Orbweaver spider</name>
    <name type="synonym">Epeira ventricosa</name>
    <dbReference type="NCBI Taxonomy" id="182803"/>
    <lineage>
        <taxon>Eukaryota</taxon>
        <taxon>Metazoa</taxon>
        <taxon>Ecdysozoa</taxon>
        <taxon>Arthropoda</taxon>
        <taxon>Chelicerata</taxon>
        <taxon>Arachnida</taxon>
        <taxon>Araneae</taxon>
        <taxon>Araneomorphae</taxon>
        <taxon>Entelegynae</taxon>
        <taxon>Araneoidea</taxon>
        <taxon>Araneidae</taxon>
        <taxon>Araneus</taxon>
    </lineage>
</organism>
<dbReference type="Proteomes" id="UP000499080">
    <property type="component" value="Unassembled WGS sequence"/>
</dbReference>
<dbReference type="OrthoDB" id="6422073at2759"/>
<evidence type="ECO:0000313" key="4">
    <source>
        <dbReference type="Proteomes" id="UP000499080"/>
    </source>
</evidence>
<dbReference type="EMBL" id="BGPR01014243">
    <property type="protein sequence ID" value="GBN64366.1"/>
    <property type="molecule type" value="Genomic_DNA"/>
</dbReference>
<dbReference type="EMBL" id="BGPR01014257">
    <property type="protein sequence ID" value="GBN64427.1"/>
    <property type="molecule type" value="Genomic_DNA"/>
</dbReference>
<evidence type="ECO:0000256" key="1">
    <source>
        <dbReference type="SAM" id="MobiDB-lite"/>
    </source>
</evidence>
<feature type="compositionally biased region" description="Acidic residues" evidence="1">
    <location>
        <begin position="207"/>
        <end position="220"/>
    </location>
</feature>
<gene>
    <name evidence="2" type="ORF">AVEN_76921_1</name>
    <name evidence="3" type="ORF">AVEN_83585_1</name>
</gene>
<feature type="compositionally biased region" description="Basic and acidic residues" evidence="1">
    <location>
        <begin position="234"/>
        <end position="246"/>
    </location>
</feature>
<proteinExistence type="predicted"/>
<comment type="caution">
    <text evidence="2">The sequence shown here is derived from an EMBL/GenBank/DDBJ whole genome shotgun (WGS) entry which is preliminary data.</text>
</comment>
<evidence type="ECO:0000313" key="3">
    <source>
        <dbReference type="EMBL" id="GBN64427.1"/>
    </source>
</evidence>
<keyword evidence="4" id="KW-1185">Reference proteome</keyword>